<evidence type="ECO:0000313" key="2">
    <source>
        <dbReference type="Proteomes" id="UP000199494"/>
    </source>
</evidence>
<gene>
    <name evidence="1" type="ORF">SAMN05421630_11224</name>
</gene>
<proteinExistence type="predicted"/>
<dbReference type="RefSeq" id="WP_091809534.1">
    <property type="nucleotide sequence ID" value="NZ_CP016353.1"/>
</dbReference>
<keyword evidence="2" id="KW-1185">Reference proteome</keyword>
<dbReference type="EMBL" id="FMZE01000012">
    <property type="protein sequence ID" value="SDD75979.1"/>
    <property type="molecule type" value="Genomic_DNA"/>
</dbReference>
<dbReference type="OrthoDB" id="8535577at2"/>
<organism evidence="1 2">
    <name type="scientific">Prauserella marina</name>
    <dbReference type="NCBI Taxonomy" id="530584"/>
    <lineage>
        <taxon>Bacteria</taxon>
        <taxon>Bacillati</taxon>
        <taxon>Actinomycetota</taxon>
        <taxon>Actinomycetes</taxon>
        <taxon>Pseudonocardiales</taxon>
        <taxon>Pseudonocardiaceae</taxon>
        <taxon>Prauserella</taxon>
    </lineage>
</organism>
<sequence>MLSRHAELRLLFFFTGFVATFLIIRVSVRLIRANVRWWPGNVSAGGVHIHHMVFGVVLMVLSGVTGAVLDGEVTGWRLAAAAAFGVGTALVLDEFALILHLDDVYWSRQGRVSVDAIFLVVGLSGLLLLGARPLGFDTVIVLNGSGERTRLTTVLGYLYVAPMLCFVVITLLKGKIWSGVLGLLVPVLAIVGSIRLARPGSPWARWFYAPVGCERALRRDTEIRARVMRIKTSAQDLVAGRPDE</sequence>
<accession>A0A222VTN6</accession>
<dbReference type="AlphaFoldDB" id="A0A222VTN6"/>
<dbReference type="KEGG" id="pmad:BAY61_22320"/>
<dbReference type="STRING" id="530584.SAMN05421630_11224"/>
<reference evidence="1 2" key="1">
    <citation type="submission" date="2016-10" db="EMBL/GenBank/DDBJ databases">
        <authorList>
            <person name="de Groot N.N."/>
        </authorList>
    </citation>
    <scope>NUCLEOTIDE SEQUENCE [LARGE SCALE GENOMIC DNA]</scope>
    <source>
        <strain evidence="1 2">CGMCC 4.5506</strain>
    </source>
</reference>
<protein>
    <submittedName>
        <fullName evidence="1">Uncharacterized protein</fullName>
    </submittedName>
</protein>
<dbReference type="Proteomes" id="UP000199494">
    <property type="component" value="Unassembled WGS sequence"/>
</dbReference>
<evidence type="ECO:0000313" key="1">
    <source>
        <dbReference type="EMBL" id="SDD75979.1"/>
    </source>
</evidence>
<name>A0A222VTN6_9PSEU</name>